<dbReference type="Proteomes" id="UP000299102">
    <property type="component" value="Unassembled WGS sequence"/>
</dbReference>
<dbReference type="AlphaFoldDB" id="A0A4C1TKD6"/>
<name>A0A4C1TKD6_EUMVA</name>
<proteinExistence type="predicted"/>
<dbReference type="EMBL" id="BGZK01000068">
    <property type="protein sequence ID" value="GBP14963.1"/>
    <property type="molecule type" value="Genomic_DNA"/>
</dbReference>
<reference evidence="1 2" key="1">
    <citation type="journal article" date="2019" name="Commun. Biol.">
        <title>The bagworm genome reveals a unique fibroin gene that provides high tensile strength.</title>
        <authorList>
            <person name="Kono N."/>
            <person name="Nakamura H."/>
            <person name="Ohtoshi R."/>
            <person name="Tomita M."/>
            <person name="Numata K."/>
            <person name="Arakawa K."/>
        </authorList>
    </citation>
    <scope>NUCLEOTIDE SEQUENCE [LARGE SCALE GENOMIC DNA]</scope>
</reference>
<accession>A0A4C1TKD6</accession>
<evidence type="ECO:0000313" key="1">
    <source>
        <dbReference type="EMBL" id="GBP14963.1"/>
    </source>
</evidence>
<gene>
    <name evidence="1" type="ORF">EVAR_6614_1</name>
</gene>
<organism evidence="1 2">
    <name type="scientific">Eumeta variegata</name>
    <name type="common">Bagworm moth</name>
    <name type="synonym">Eumeta japonica</name>
    <dbReference type="NCBI Taxonomy" id="151549"/>
    <lineage>
        <taxon>Eukaryota</taxon>
        <taxon>Metazoa</taxon>
        <taxon>Ecdysozoa</taxon>
        <taxon>Arthropoda</taxon>
        <taxon>Hexapoda</taxon>
        <taxon>Insecta</taxon>
        <taxon>Pterygota</taxon>
        <taxon>Neoptera</taxon>
        <taxon>Endopterygota</taxon>
        <taxon>Lepidoptera</taxon>
        <taxon>Glossata</taxon>
        <taxon>Ditrysia</taxon>
        <taxon>Tineoidea</taxon>
        <taxon>Psychidae</taxon>
        <taxon>Oiketicinae</taxon>
        <taxon>Eumeta</taxon>
    </lineage>
</organism>
<comment type="caution">
    <text evidence="1">The sequence shown here is derived from an EMBL/GenBank/DDBJ whole genome shotgun (WGS) entry which is preliminary data.</text>
</comment>
<sequence>MTGSFANNRTDQFILNQGQIKPVAPCRGEYVKPCFPGAVTASELAFDGICRTETAWKTLSRVPQTIHIILSIGVVKVIESKGQKTLKAARYTQHCLPILHSLRIRDVEIRPELRAGHEWKSQEKF</sequence>
<evidence type="ECO:0000313" key="2">
    <source>
        <dbReference type="Proteomes" id="UP000299102"/>
    </source>
</evidence>
<keyword evidence="2" id="KW-1185">Reference proteome</keyword>
<protein>
    <submittedName>
        <fullName evidence="1">Uncharacterized protein</fullName>
    </submittedName>
</protein>